<dbReference type="InterPro" id="IPR013783">
    <property type="entry name" value="Ig-like_fold"/>
</dbReference>
<sequence length="198" mass="21394">MAAIALPFSGWRCPAKEYGTRFFAGESGIFCRYGITFCSQSTPAFLVGLLSVVLIQATPVLAQAPSLAFAASSNPHPTLAFEETVFDDVREGYVSLAWNPVEGASEYIVTEHGGVTPYRGAFRKAFVSGLADGTYRYQVRAYDESGTLLLESTTDAVVQVNHWPLWQAIALFVMGLLLFLTLISVIVLGASSSGRESH</sequence>
<keyword evidence="3" id="KW-1185">Reference proteome</keyword>
<feature type="transmembrane region" description="Helical" evidence="1">
    <location>
        <begin position="165"/>
        <end position="190"/>
    </location>
</feature>
<dbReference type="EMBL" id="SJPV01000012">
    <property type="protein sequence ID" value="TWU32482.1"/>
    <property type="molecule type" value="Genomic_DNA"/>
</dbReference>
<keyword evidence="1" id="KW-0472">Membrane</keyword>
<keyword evidence="1" id="KW-0812">Transmembrane</keyword>
<gene>
    <name evidence="2" type="ORF">Poly41_54600</name>
</gene>
<evidence type="ECO:0000313" key="3">
    <source>
        <dbReference type="Proteomes" id="UP000319143"/>
    </source>
</evidence>
<accession>A0A5C6D6C8</accession>
<reference evidence="2 3" key="1">
    <citation type="submission" date="2019-02" db="EMBL/GenBank/DDBJ databases">
        <title>Deep-cultivation of Planctomycetes and their phenomic and genomic characterization uncovers novel biology.</title>
        <authorList>
            <person name="Wiegand S."/>
            <person name="Jogler M."/>
            <person name="Boedeker C."/>
            <person name="Pinto D."/>
            <person name="Vollmers J."/>
            <person name="Rivas-Marin E."/>
            <person name="Kohn T."/>
            <person name="Peeters S.H."/>
            <person name="Heuer A."/>
            <person name="Rast P."/>
            <person name="Oberbeckmann S."/>
            <person name="Bunk B."/>
            <person name="Jeske O."/>
            <person name="Meyerdierks A."/>
            <person name="Storesund J.E."/>
            <person name="Kallscheuer N."/>
            <person name="Luecker S."/>
            <person name="Lage O.M."/>
            <person name="Pohl T."/>
            <person name="Merkel B.J."/>
            <person name="Hornburger P."/>
            <person name="Mueller R.-W."/>
            <person name="Bruemmer F."/>
            <person name="Labrenz M."/>
            <person name="Spormann A.M."/>
            <person name="Op Den Camp H."/>
            <person name="Overmann J."/>
            <person name="Amann R."/>
            <person name="Jetten M.S.M."/>
            <person name="Mascher T."/>
            <person name="Medema M.H."/>
            <person name="Devos D.P."/>
            <person name="Kaster A.-K."/>
            <person name="Ovreas L."/>
            <person name="Rohde M."/>
            <person name="Galperin M.Y."/>
            <person name="Jogler C."/>
        </authorList>
    </citation>
    <scope>NUCLEOTIDE SEQUENCE [LARGE SCALE GENOMIC DNA]</scope>
    <source>
        <strain evidence="2 3">Poly41</strain>
    </source>
</reference>
<dbReference type="Gene3D" id="2.60.40.10">
    <property type="entry name" value="Immunoglobulins"/>
    <property type="match status" value="1"/>
</dbReference>
<dbReference type="AlphaFoldDB" id="A0A5C6D6C8"/>
<keyword evidence="1" id="KW-1133">Transmembrane helix</keyword>
<comment type="caution">
    <text evidence="2">The sequence shown here is derived from an EMBL/GenBank/DDBJ whole genome shotgun (WGS) entry which is preliminary data.</text>
</comment>
<proteinExistence type="predicted"/>
<organism evidence="2 3">
    <name type="scientific">Novipirellula artificiosorum</name>
    <dbReference type="NCBI Taxonomy" id="2528016"/>
    <lineage>
        <taxon>Bacteria</taxon>
        <taxon>Pseudomonadati</taxon>
        <taxon>Planctomycetota</taxon>
        <taxon>Planctomycetia</taxon>
        <taxon>Pirellulales</taxon>
        <taxon>Pirellulaceae</taxon>
        <taxon>Novipirellula</taxon>
    </lineage>
</organism>
<protein>
    <submittedName>
        <fullName evidence="2">Uncharacterized protein</fullName>
    </submittedName>
</protein>
<evidence type="ECO:0000313" key="2">
    <source>
        <dbReference type="EMBL" id="TWU32482.1"/>
    </source>
</evidence>
<name>A0A5C6D6C8_9BACT</name>
<dbReference type="Proteomes" id="UP000319143">
    <property type="component" value="Unassembled WGS sequence"/>
</dbReference>
<evidence type="ECO:0000256" key="1">
    <source>
        <dbReference type="SAM" id="Phobius"/>
    </source>
</evidence>